<name>A0A2N9EPW8_FAGSY</name>
<evidence type="ECO:0000259" key="1">
    <source>
        <dbReference type="PROSITE" id="PS50144"/>
    </source>
</evidence>
<organism evidence="2">
    <name type="scientific">Fagus sylvatica</name>
    <name type="common">Beechnut</name>
    <dbReference type="NCBI Taxonomy" id="28930"/>
    <lineage>
        <taxon>Eukaryota</taxon>
        <taxon>Viridiplantae</taxon>
        <taxon>Streptophyta</taxon>
        <taxon>Embryophyta</taxon>
        <taxon>Tracheophyta</taxon>
        <taxon>Spermatophyta</taxon>
        <taxon>Magnoliopsida</taxon>
        <taxon>eudicotyledons</taxon>
        <taxon>Gunneridae</taxon>
        <taxon>Pentapetalae</taxon>
        <taxon>rosids</taxon>
        <taxon>fabids</taxon>
        <taxon>Fagales</taxon>
        <taxon>Fagaceae</taxon>
        <taxon>Fagus</taxon>
    </lineage>
</organism>
<feature type="domain" description="MATH" evidence="1">
    <location>
        <begin position="1"/>
        <end position="95"/>
    </location>
</feature>
<dbReference type="PANTHER" id="PTHR46162">
    <property type="entry name" value="TRAF-LIKE FAMILY PROTEIN"/>
    <property type="match status" value="1"/>
</dbReference>
<gene>
    <name evidence="2" type="ORF">FSB_LOCUS8768</name>
</gene>
<dbReference type="InterPro" id="IPR008974">
    <property type="entry name" value="TRAF-like"/>
</dbReference>
<dbReference type="EMBL" id="OIVN01000478">
    <property type="protein sequence ID" value="SPC80886.1"/>
    <property type="molecule type" value="Genomic_DNA"/>
</dbReference>
<dbReference type="Gene3D" id="2.60.210.10">
    <property type="entry name" value="Apoptosis, Tumor Necrosis Factor Receptor Associated Protein 2, Chain A"/>
    <property type="match status" value="2"/>
</dbReference>
<sequence length="251" mass="29051">MNGSGHISLYIEMVETENLPLGWEVYVSFKLFLFDHIRDKYLTIEESADVNDRSIKRFHDMKTEWGFAKFLSLDTFNDVSHGYLVNDCCQFGVEVFVHERNDKQECVSMIKEPTTSTPRSWKIENFSTLDKESYSSAEFTVGDLQWKIKVYPKGNSNVKGKAISVFLCSCNCQCSELKLFAEFKLRIRDPMNSGDVERKGKQWFSNSSAEWGFQEFILLNDLYGASRRLLFNDTLIVVAEIKVMSTVKRFP</sequence>
<dbReference type="SMART" id="SM00061">
    <property type="entry name" value="MATH"/>
    <property type="match status" value="1"/>
</dbReference>
<dbReference type="PROSITE" id="PS50144">
    <property type="entry name" value="MATH"/>
    <property type="match status" value="2"/>
</dbReference>
<dbReference type="Pfam" id="PF22486">
    <property type="entry name" value="MATH_2"/>
    <property type="match status" value="2"/>
</dbReference>
<dbReference type="AlphaFoldDB" id="A0A2N9EPW8"/>
<dbReference type="CDD" id="cd00121">
    <property type="entry name" value="MATH"/>
    <property type="match status" value="2"/>
</dbReference>
<dbReference type="SUPFAM" id="SSF49599">
    <property type="entry name" value="TRAF domain-like"/>
    <property type="match status" value="2"/>
</dbReference>
<accession>A0A2N9EPW8</accession>
<proteinExistence type="predicted"/>
<protein>
    <recommendedName>
        <fullName evidence="1">MATH domain-containing protein</fullName>
    </recommendedName>
</protein>
<evidence type="ECO:0000313" key="2">
    <source>
        <dbReference type="EMBL" id="SPC80886.1"/>
    </source>
</evidence>
<feature type="domain" description="MATH" evidence="1">
    <location>
        <begin position="116"/>
        <end position="241"/>
    </location>
</feature>
<dbReference type="InterPro" id="IPR002083">
    <property type="entry name" value="MATH/TRAF_dom"/>
</dbReference>
<reference evidence="2" key="1">
    <citation type="submission" date="2018-02" db="EMBL/GenBank/DDBJ databases">
        <authorList>
            <person name="Cohen D.B."/>
            <person name="Kent A.D."/>
        </authorList>
    </citation>
    <scope>NUCLEOTIDE SEQUENCE</scope>
</reference>
<dbReference type="PANTHER" id="PTHR46162:SF40">
    <property type="entry name" value="TRAF-LIKE FAMILY PROTEIN"/>
    <property type="match status" value="1"/>
</dbReference>